<dbReference type="Pfam" id="PF13365">
    <property type="entry name" value="Trypsin_2"/>
    <property type="match status" value="1"/>
</dbReference>
<feature type="signal peptide" evidence="1">
    <location>
        <begin position="1"/>
        <end position="19"/>
    </location>
</feature>
<keyword evidence="2" id="KW-0645">Protease</keyword>
<dbReference type="InterPro" id="IPR009003">
    <property type="entry name" value="Peptidase_S1_PA"/>
</dbReference>
<accession>A0ABS9QHX3</accession>
<organism evidence="2 3">
    <name type="scientific">Mesorhizobium retamae</name>
    <dbReference type="NCBI Taxonomy" id="2912854"/>
    <lineage>
        <taxon>Bacteria</taxon>
        <taxon>Pseudomonadati</taxon>
        <taxon>Pseudomonadota</taxon>
        <taxon>Alphaproteobacteria</taxon>
        <taxon>Hyphomicrobiales</taxon>
        <taxon>Phyllobacteriaceae</taxon>
        <taxon>Mesorhizobium</taxon>
    </lineage>
</organism>
<sequence>MRARSFAAALFAASMLAGCASTDPIETGGVPSASSVVRIETDTGLGSGVYIGGGVVITAAHVVATSSGTIKLRSDDGDVQQGEVLWINQQYDIAAVRPANSKRFAAASLSCRTPSVGEEITAKGNPFGLKFITMRGYVASKPSEYSPSWKSAFIVDVSMASGMSGGPAYDQYGKVVGINVGVVDPHGNERGSTSGFAFVVPSNAVCGLLGREGV</sequence>
<proteinExistence type="predicted"/>
<dbReference type="Gene3D" id="2.40.10.120">
    <property type="match status" value="1"/>
</dbReference>
<keyword evidence="1" id="KW-0732">Signal</keyword>
<dbReference type="InterPro" id="IPR001940">
    <property type="entry name" value="Peptidase_S1C"/>
</dbReference>
<evidence type="ECO:0000313" key="2">
    <source>
        <dbReference type="EMBL" id="MCG7507047.1"/>
    </source>
</evidence>
<keyword evidence="2" id="KW-0378">Hydrolase</keyword>
<gene>
    <name evidence="2" type="ORF">L4923_18625</name>
</gene>
<dbReference type="EMBL" id="JAKREW010000020">
    <property type="protein sequence ID" value="MCG7507047.1"/>
    <property type="molecule type" value="Genomic_DNA"/>
</dbReference>
<dbReference type="GO" id="GO:0008233">
    <property type="term" value="F:peptidase activity"/>
    <property type="evidence" value="ECO:0007669"/>
    <property type="project" value="UniProtKB-KW"/>
</dbReference>
<reference evidence="2 3" key="1">
    <citation type="submission" date="2022-02" db="EMBL/GenBank/DDBJ databases">
        <title>Draft genome sequence of Mezorhizobium retamae strain IRAMC:0171 isolated from Retama raetam nodules.</title>
        <authorList>
            <person name="Bengaied R."/>
            <person name="Sbissi I."/>
            <person name="Huber K."/>
            <person name="Ghodbane F."/>
            <person name="Nouioui I."/>
            <person name="Tarhouni M."/>
            <person name="Gtari M."/>
        </authorList>
    </citation>
    <scope>NUCLEOTIDE SEQUENCE [LARGE SCALE GENOMIC DNA]</scope>
    <source>
        <strain evidence="2 3">IRAMC:0171</strain>
    </source>
</reference>
<dbReference type="PRINTS" id="PR00834">
    <property type="entry name" value="PROTEASES2C"/>
</dbReference>
<dbReference type="PROSITE" id="PS51257">
    <property type="entry name" value="PROKAR_LIPOPROTEIN"/>
    <property type="match status" value="1"/>
</dbReference>
<protein>
    <submittedName>
        <fullName evidence="2">Serine protease</fullName>
    </submittedName>
</protein>
<keyword evidence="3" id="KW-1185">Reference proteome</keyword>
<name>A0ABS9QHX3_9HYPH</name>
<evidence type="ECO:0000313" key="3">
    <source>
        <dbReference type="Proteomes" id="UP001201701"/>
    </source>
</evidence>
<comment type="caution">
    <text evidence="2">The sequence shown here is derived from an EMBL/GenBank/DDBJ whole genome shotgun (WGS) entry which is preliminary data.</text>
</comment>
<dbReference type="RefSeq" id="WP_239367819.1">
    <property type="nucleotide sequence ID" value="NZ_JAKREW010000020.1"/>
</dbReference>
<evidence type="ECO:0000256" key="1">
    <source>
        <dbReference type="SAM" id="SignalP"/>
    </source>
</evidence>
<dbReference type="Proteomes" id="UP001201701">
    <property type="component" value="Unassembled WGS sequence"/>
</dbReference>
<dbReference type="GO" id="GO:0006508">
    <property type="term" value="P:proteolysis"/>
    <property type="evidence" value="ECO:0007669"/>
    <property type="project" value="UniProtKB-KW"/>
</dbReference>
<dbReference type="PANTHER" id="PTHR43019:SF23">
    <property type="entry name" value="PROTEASE DO-LIKE 5, CHLOROPLASTIC"/>
    <property type="match status" value="1"/>
</dbReference>
<dbReference type="PANTHER" id="PTHR43019">
    <property type="entry name" value="SERINE ENDOPROTEASE DEGS"/>
    <property type="match status" value="1"/>
</dbReference>
<dbReference type="SUPFAM" id="SSF50494">
    <property type="entry name" value="Trypsin-like serine proteases"/>
    <property type="match status" value="1"/>
</dbReference>
<feature type="chain" id="PRO_5046780273" evidence="1">
    <location>
        <begin position="20"/>
        <end position="214"/>
    </location>
</feature>